<evidence type="ECO:0000256" key="7">
    <source>
        <dbReference type="RuleBase" id="RU361210"/>
    </source>
</evidence>
<dbReference type="GO" id="GO:0003755">
    <property type="term" value="F:peptidyl-prolyl cis-trans isomerase activity"/>
    <property type="evidence" value="ECO:0007669"/>
    <property type="project" value="UniProtKB-KW"/>
</dbReference>
<evidence type="ECO:0000256" key="8">
    <source>
        <dbReference type="SAM" id="MobiDB-lite"/>
    </source>
</evidence>
<dbReference type="InterPro" id="IPR037218">
    <property type="entry name" value="PTPA_sf"/>
</dbReference>
<reference evidence="9 10" key="1">
    <citation type="journal article" date="2016" name="Mol. Biol. Evol.">
        <title>Comparative Genomics of Early-Diverging Mushroom-Forming Fungi Provides Insights into the Origins of Lignocellulose Decay Capabilities.</title>
        <authorList>
            <person name="Nagy L.G."/>
            <person name="Riley R."/>
            <person name="Tritt A."/>
            <person name="Adam C."/>
            <person name="Daum C."/>
            <person name="Floudas D."/>
            <person name="Sun H."/>
            <person name="Yadav J.S."/>
            <person name="Pangilinan J."/>
            <person name="Larsson K.H."/>
            <person name="Matsuura K."/>
            <person name="Barry K."/>
            <person name="Labutti K."/>
            <person name="Kuo R."/>
            <person name="Ohm R.A."/>
            <person name="Bhattacharya S.S."/>
            <person name="Shirouzu T."/>
            <person name="Yoshinaga Y."/>
            <person name="Martin F.M."/>
            <person name="Grigoriev I.V."/>
            <person name="Hibbett D.S."/>
        </authorList>
    </citation>
    <scope>NUCLEOTIDE SEQUENCE [LARGE SCALE GENOMIC DNA]</scope>
    <source>
        <strain evidence="9 10">HHB12029</strain>
    </source>
</reference>
<evidence type="ECO:0000256" key="5">
    <source>
        <dbReference type="ARBA" id="ARBA00023110"/>
    </source>
</evidence>
<keyword evidence="6 7" id="KW-0413">Isomerase</keyword>
<dbReference type="AlphaFoldDB" id="A0A166AQJ3"/>
<name>A0A166AQJ3_EXIGL</name>
<dbReference type="PANTHER" id="PTHR10012:SF0">
    <property type="entry name" value="SERINE_THREONINE-PROTEIN PHOSPHATASE 2A ACTIVATOR"/>
    <property type="match status" value="1"/>
</dbReference>
<comment type="similarity">
    <text evidence="3 7">Belongs to the PTPA-type PPIase family.</text>
</comment>
<dbReference type="GO" id="GO:0007052">
    <property type="term" value="P:mitotic spindle organization"/>
    <property type="evidence" value="ECO:0007669"/>
    <property type="project" value="TreeGrafter"/>
</dbReference>
<dbReference type="InterPro" id="IPR004327">
    <property type="entry name" value="Phstyr_phstse_ac"/>
</dbReference>
<dbReference type="OrthoDB" id="16120at2759"/>
<feature type="compositionally biased region" description="Low complexity" evidence="8">
    <location>
        <begin position="464"/>
        <end position="480"/>
    </location>
</feature>
<evidence type="ECO:0000256" key="3">
    <source>
        <dbReference type="ARBA" id="ARBA00011019"/>
    </source>
</evidence>
<keyword evidence="10" id="KW-1185">Reference proteome</keyword>
<evidence type="ECO:0000256" key="4">
    <source>
        <dbReference type="ARBA" id="ARBA00022490"/>
    </source>
</evidence>
<comment type="function">
    <text evidence="7">PPIases accelerate the folding of proteins. It catalyzes the cis-trans isomerization of proline imidic peptide bonds in oligopeptides.</text>
</comment>
<dbReference type="GO" id="GO:0005634">
    <property type="term" value="C:nucleus"/>
    <property type="evidence" value="ECO:0007669"/>
    <property type="project" value="TreeGrafter"/>
</dbReference>
<keyword evidence="5 7" id="KW-0697">Rotamase</keyword>
<dbReference type="STRING" id="1314781.A0A166AQJ3"/>
<feature type="region of interest" description="Disordered" evidence="8">
    <location>
        <begin position="341"/>
        <end position="487"/>
    </location>
</feature>
<dbReference type="InParanoid" id="A0A166AQJ3"/>
<dbReference type="SUPFAM" id="SSF140984">
    <property type="entry name" value="PTPA-like"/>
    <property type="match status" value="1"/>
</dbReference>
<dbReference type="GO" id="GO:0000159">
    <property type="term" value="C:protein phosphatase type 2A complex"/>
    <property type="evidence" value="ECO:0007669"/>
    <property type="project" value="TreeGrafter"/>
</dbReference>
<comment type="catalytic activity">
    <reaction evidence="1 7">
        <text>[protein]-peptidylproline (omega=180) = [protein]-peptidylproline (omega=0)</text>
        <dbReference type="Rhea" id="RHEA:16237"/>
        <dbReference type="Rhea" id="RHEA-COMP:10747"/>
        <dbReference type="Rhea" id="RHEA-COMP:10748"/>
        <dbReference type="ChEBI" id="CHEBI:83833"/>
        <dbReference type="ChEBI" id="CHEBI:83834"/>
        <dbReference type="EC" id="5.2.1.8"/>
    </reaction>
</comment>
<feature type="compositionally biased region" description="Gly residues" evidence="8">
    <location>
        <begin position="434"/>
        <end position="446"/>
    </location>
</feature>
<comment type="subcellular location">
    <subcellularLocation>
        <location evidence="2 7">Cytoplasm</location>
    </subcellularLocation>
</comment>
<dbReference type="EC" id="5.2.1.8" evidence="7"/>
<dbReference type="GO" id="GO:0008160">
    <property type="term" value="F:protein tyrosine phosphatase activator activity"/>
    <property type="evidence" value="ECO:0007669"/>
    <property type="project" value="TreeGrafter"/>
</dbReference>
<sequence length="487" mass="51496">MAVTVAGVARAFDVVRVHTGLAAIPLSHERATGHPHAGCVTDPARETQSPTSTAAKLVAVLQELARWTDDIPPRPTPQRFGNLAFRDWGQRLEQRASELIASVLPDDLKDAVPLLEPYLLTSFGSFVRVDYGTGHELAFALFLLCLSLLGLFDPTPEGDRELVLVVFQEYLNAVWKLQDVYKLEPAGSHGVWGLDDFAFLGYIWGSAQLSTTPSLPSDVLHPSPATSLLPETNLYFSHINRIRKYKSGPFHEHSSKLHAIASQVPRWEKVNRGMFKMYEAEVLSKRVVVQHIPLGGLIKWDPVPASTSATAAPWTAPAPTTFSRTLDVGAATNILPPLRMQALGRGTGGSGRSTPTPTGRTAMPPASVVGRTSMPPPSIVGRTSVPPASVVGTSTARTPPSVVGTGRKSMPPSSVAGRTAMPPPPSTGAPWSSGGTGQTGAGGGDARTGAPWAQGPGSSEQTGAPWAASTAPSRPSTTTTVEQTDEV</sequence>
<keyword evidence="4 7" id="KW-0963">Cytoplasm</keyword>
<dbReference type="InterPro" id="IPR043170">
    <property type="entry name" value="PTPA_C_lid"/>
</dbReference>
<accession>A0A166AQJ3</accession>
<evidence type="ECO:0000256" key="2">
    <source>
        <dbReference type="ARBA" id="ARBA00004496"/>
    </source>
</evidence>
<evidence type="ECO:0000256" key="6">
    <source>
        <dbReference type="ARBA" id="ARBA00023235"/>
    </source>
</evidence>
<dbReference type="Pfam" id="PF03095">
    <property type="entry name" value="PTPA"/>
    <property type="match status" value="1"/>
</dbReference>
<evidence type="ECO:0000256" key="1">
    <source>
        <dbReference type="ARBA" id="ARBA00000971"/>
    </source>
</evidence>
<evidence type="ECO:0000313" key="9">
    <source>
        <dbReference type="EMBL" id="KZV94199.1"/>
    </source>
</evidence>
<organism evidence="9 10">
    <name type="scientific">Exidia glandulosa HHB12029</name>
    <dbReference type="NCBI Taxonomy" id="1314781"/>
    <lineage>
        <taxon>Eukaryota</taxon>
        <taxon>Fungi</taxon>
        <taxon>Dikarya</taxon>
        <taxon>Basidiomycota</taxon>
        <taxon>Agaricomycotina</taxon>
        <taxon>Agaricomycetes</taxon>
        <taxon>Auriculariales</taxon>
        <taxon>Exidiaceae</taxon>
        <taxon>Exidia</taxon>
    </lineage>
</organism>
<dbReference type="Gene3D" id="1.20.120.1150">
    <property type="match status" value="1"/>
</dbReference>
<protein>
    <recommendedName>
        <fullName evidence="7">Serine/threonine-protein phosphatase 2A activator</fullName>
        <ecNumber evidence="7">5.2.1.8</ecNumber>
    </recommendedName>
    <alternativeName>
        <fullName evidence="7">Phosphotyrosyl phosphatase activator</fullName>
    </alternativeName>
</protein>
<dbReference type="EMBL" id="KV425977">
    <property type="protein sequence ID" value="KZV94199.1"/>
    <property type="molecule type" value="Genomic_DNA"/>
</dbReference>
<feature type="compositionally biased region" description="Low complexity" evidence="8">
    <location>
        <begin position="352"/>
        <end position="361"/>
    </location>
</feature>
<evidence type="ECO:0000313" key="10">
    <source>
        <dbReference type="Proteomes" id="UP000077266"/>
    </source>
</evidence>
<proteinExistence type="inferred from homology"/>
<gene>
    <name evidence="9" type="ORF">EXIGLDRAFT_748764</name>
</gene>
<dbReference type="PANTHER" id="PTHR10012">
    <property type="entry name" value="SERINE/THREONINE-PROTEIN PHOSPHATASE 2A REGULATORY SUBUNIT B"/>
    <property type="match status" value="1"/>
</dbReference>
<dbReference type="Proteomes" id="UP000077266">
    <property type="component" value="Unassembled WGS sequence"/>
</dbReference>
<dbReference type="GO" id="GO:0005737">
    <property type="term" value="C:cytoplasm"/>
    <property type="evidence" value="ECO:0007669"/>
    <property type="project" value="UniProtKB-SubCell"/>
</dbReference>